<gene>
    <name evidence="1" type="ORF">LCGC14_0995340</name>
</gene>
<accession>A0A0F9QN40</accession>
<dbReference type="EMBL" id="LAZR01003807">
    <property type="protein sequence ID" value="KKN14531.1"/>
    <property type="molecule type" value="Genomic_DNA"/>
</dbReference>
<proteinExistence type="predicted"/>
<sequence>MASKAGSSNMVTVTPLPPVREFGSSKTIHASVEKSQIVSITAEDGKIKRIMFKSGDYAKKVHPNQAQYLLYLTVGALGTGRGSRQLGFASWAVENSELAEIKPLDKYDVVVEYTKRGGTMWYKVAELVNLCKIKVAGASRSFERFPRPDIAETPRQSSDREVEVSFVL</sequence>
<organism evidence="1">
    <name type="scientific">marine sediment metagenome</name>
    <dbReference type="NCBI Taxonomy" id="412755"/>
    <lineage>
        <taxon>unclassified sequences</taxon>
        <taxon>metagenomes</taxon>
        <taxon>ecological metagenomes</taxon>
    </lineage>
</organism>
<reference evidence="1" key="1">
    <citation type="journal article" date="2015" name="Nature">
        <title>Complex archaea that bridge the gap between prokaryotes and eukaryotes.</title>
        <authorList>
            <person name="Spang A."/>
            <person name="Saw J.H."/>
            <person name="Jorgensen S.L."/>
            <person name="Zaremba-Niedzwiedzka K."/>
            <person name="Martijn J."/>
            <person name="Lind A.E."/>
            <person name="van Eijk R."/>
            <person name="Schleper C."/>
            <person name="Guy L."/>
            <person name="Ettema T.J."/>
        </authorList>
    </citation>
    <scope>NUCLEOTIDE SEQUENCE</scope>
</reference>
<name>A0A0F9QN40_9ZZZZ</name>
<comment type="caution">
    <text evidence="1">The sequence shown here is derived from an EMBL/GenBank/DDBJ whole genome shotgun (WGS) entry which is preliminary data.</text>
</comment>
<dbReference type="AlphaFoldDB" id="A0A0F9QN40"/>
<protein>
    <submittedName>
        <fullName evidence="1">Uncharacterized protein</fullName>
    </submittedName>
</protein>
<evidence type="ECO:0000313" key="1">
    <source>
        <dbReference type="EMBL" id="KKN14531.1"/>
    </source>
</evidence>